<accession>A0A0A9F996</accession>
<evidence type="ECO:0000313" key="1">
    <source>
        <dbReference type="EMBL" id="JAE07789.1"/>
    </source>
</evidence>
<reference evidence="1" key="1">
    <citation type="submission" date="2014-09" db="EMBL/GenBank/DDBJ databases">
        <authorList>
            <person name="Magalhaes I.L.F."/>
            <person name="Oliveira U."/>
            <person name="Santos F.R."/>
            <person name="Vidigal T.H.D.A."/>
            <person name="Brescovit A.D."/>
            <person name="Santos A.J."/>
        </authorList>
    </citation>
    <scope>NUCLEOTIDE SEQUENCE</scope>
    <source>
        <tissue evidence="1">Shoot tissue taken approximately 20 cm above the soil surface</tissue>
    </source>
</reference>
<dbReference type="EMBL" id="GBRH01190107">
    <property type="protein sequence ID" value="JAE07789.1"/>
    <property type="molecule type" value="Transcribed_RNA"/>
</dbReference>
<reference evidence="1" key="2">
    <citation type="journal article" date="2015" name="Data Brief">
        <title>Shoot transcriptome of the giant reed, Arundo donax.</title>
        <authorList>
            <person name="Barrero R.A."/>
            <person name="Guerrero F.D."/>
            <person name="Moolhuijzen P."/>
            <person name="Goolsby J.A."/>
            <person name="Tidwell J."/>
            <person name="Bellgard S.E."/>
            <person name="Bellgard M.I."/>
        </authorList>
    </citation>
    <scope>NUCLEOTIDE SEQUENCE</scope>
    <source>
        <tissue evidence="1">Shoot tissue taken approximately 20 cm above the soil surface</tissue>
    </source>
</reference>
<proteinExistence type="predicted"/>
<protein>
    <submittedName>
        <fullName evidence="1">Uncharacterized protein</fullName>
    </submittedName>
</protein>
<name>A0A0A9F996_ARUDO</name>
<dbReference type="AlphaFoldDB" id="A0A0A9F996"/>
<organism evidence="1">
    <name type="scientific">Arundo donax</name>
    <name type="common">Giant reed</name>
    <name type="synonym">Donax arundinaceus</name>
    <dbReference type="NCBI Taxonomy" id="35708"/>
    <lineage>
        <taxon>Eukaryota</taxon>
        <taxon>Viridiplantae</taxon>
        <taxon>Streptophyta</taxon>
        <taxon>Embryophyta</taxon>
        <taxon>Tracheophyta</taxon>
        <taxon>Spermatophyta</taxon>
        <taxon>Magnoliopsida</taxon>
        <taxon>Liliopsida</taxon>
        <taxon>Poales</taxon>
        <taxon>Poaceae</taxon>
        <taxon>PACMAD clade</taxon>
        <taxon>Arundinoideae</taxon>
        <taxon>Arundineae</taxon>
        <taxon>Arundo</taxon>
    </lineage>
</organism>
<sequence length="44" mass="4990">MVLVGHLYSHNSSEPIGKGNIMKIKFQLSTRRKLPAAEQSKYCK</sequence>